<proteinExistence type="predicted"/>
<dbReference type="Pfam" id="PF18083">
    <property type="entry name" value="PutA_N"/>
    <property type="match status" value="1"/>
</dbReference>
<feature type="domain" description="Proline dehydrogenase" evidence="3">
    <location>
        <begin position="130"/>
        <end position="429"/>
    </location>
</feature>
<feature type="transmembrane region" description="Helical" evidence="2">
    <location>
        <begin position="83"/>
        <end position="108"/>
    </location>
</feature>
<dbReference type="SUPFAM" id="SSF51730">
    <property type="entry name" value="FAD-linked oxidoreductase"/>
    <property type="match status" value="1"/>
</dbReference>
<evidence type="ECO:0000256" key="2">
    <source>
        <dbReference type="SAM" id="Phobius"/>
    </source>
</evidence>
<comment type="caution">
    <text evidence="5">The sequence shown here is derived from an EMBL/GenBank/DDBJ whole genome shotgun (WGS) entry which is preliminary data.</text>
</comment>
<evidence type="ECO:0000313" key="5">
    <source>
        <dbReference type="EMBL" id="TGN20235.1"/>
    </source>
</evidence>
<gene>
    <name evidence="5" type="ORF">EHS15_04680</name>
</gene>
<keyword evidence="6" id="KW-1185">Reference proteome</keyword>
<evidence type="ECO:0000259" key="3">
    <source>
        <dbReference type="Pfam" id="PF01619"/>
    </source>
</evidence>
<organism evidence="5 6">
    <name type="scientific">Leptospira idonii</name>
    <dbReference type="NCBI Taxonomy" id="1193500"/>
    <lineage>
        <taxon>Bacteria</taxon>
        <taxon>Pseudomonadati</taxon>
        <taxon>Spirochaetota</taxon>
        <taxon>Spirochaetia</taxon>
        <taxon>Leptospirales</taxon>
        <taxon>Leptospiraceae</taxon>
        <taxon>Leptospira</taxon>
    </lineage>
</organism>
<evidence type="ECO:0000259" key="4">
    <source>
        <dbReference type="Pfam" id="PF18083"/>
    </source>
</evidence>
<dbReference type="InterPro" id="IPR041514">
    <property type="entry name" value="PutA_N"/>
</dbReference>
<protein>
    <submittedName>
        <fullName evidence="5">1-pyrroline-5-carboxylate dehydrogenase</fullName>
    </submittedName>
</protein>
<keyword evidence="2" id="KW-1133">Transmembrane helix</keyword>
<dbReference type="GO" id="GO:0010133">
    <property type="term" value="P:L-proline catabolic process to L-glutamate"/>
    <property type="evidence" value="ECO:0007669"/>
    <property type="project" value="TreeGrafter"/>
</dbReference>
<sequence>MVEPGETNEKILEKGKEIFRISDSFSSSLHPYQFFSKALAFLENRPLFKLQSFRFVDLFPSLVSFSQTAKYIDLYFLKTKTEIPFYLAALGSVLLSNPFTSFFVVVFVKWSIRLFSRFFILGRDYESGRKKILDRYRSGMVCTIDILGEAVLSEGEAKRYSERYISLLEGIASDKKLSSIRSSHFPKEPAGNVSVKCSSIFSQMDPLAFEFSVTELKNRLRPILDSALSKNIFINLDMEQYETKDIILTAALEIFSEEKYNSYPHFGIVIQAYLKSSFSDLEKVISVSESRKFPLTVRLVKGAYWEFEVIQAGWKGWEVPVFSNKKDTDRNYEVCTNLLLRSYPKIRPAFASHNVRSLSYVLVRAEELLVPKDFIEVQMLYGMAEPYKKAILSSGILLREYSPLGETIPGMAYLVRRLLENSTNEGFLKNINSNRKDREKLLYLS</sequence>
<dbReference type="Gene3D" id="3.20.20.220">
    <property type="match status" value="1"/>
</dbReference>
<keyword evidence="2" id="KW-0812">Transmembrane</keyword>
<dbReference type="Proteomes" id="UP000298058">
    <property type="component" value="Unassembled WGS sequence"/>
</dbReference>
<keyword evidence="1" id="KW-0560">Oxidoreductase</keyword>
<dbReference type="InterPro" id="IPR029041">
    <property type="entry name" value="FAD-linked_oxidoreductase-like"/>
</dbReference>
<reference evidence="5" key="1">
    <citation type="journal article" date="2019" name="PLoS Negl. Trop. Dis.">
        <title>Revisiting the worldwide diversity of Leptospira species in the environment.</title>
        <authorList>
            <person name="Vincent A.T."/>
            <person name="Schiettekatte O."/>
            <person name="Bourhy P."/>
            <person name="Veyrier F.J."/>
            <person name="Picardeau M."/>
        </authorList>
    </citation>
    <scope>NUCLEOTIDE SEQUENCE [LARGE SCALE GENOMIC DNA]</scope>
    <source>
        <strain evidence="5">201300427</strain>
    </source>
</reference>
<dbReference type="OrthoDB" id="9773461at2"/>
<feature type="domain" description="Proline utilization A N-terminal" evidence="4">
    <location>
        <begin position="9"/>
        <end position="101"/>
    </location>
</feature>
<dbReference type="AlphaFoldDB" id="A0A4R9M2W5"/>
<evidence type="ECO:0000256" key="1">
    <source>
        <dbReference type="ARBA" id="ARBA00023002"/>
    </source>
</evidence>
<name>A0A4R9M2W5_9LEPT</name>
<accession>A0A4R9M2W5</accession>
<dbReference type="PANTHER" id="PTHR13914">
    <property type="entry name" value="PROLINE OXIDASE"/>
    <property type="match status" value="1"/>
</dbReference>
<dbReference type="InterPro" id="IPR002872">
    <property type="entry name" value="Proline_DH_dom"/>
</dbReference>
<dbReference type="RefSeq" id="WP_135759392.1">
    <property type="nucleotide sequence ID" value="NZ_RQHW01000015.1"/>
</dbReference>
<dbReference type="GO" id="GO:0071949">
    <property type="term" value="F:FAD binding"/>
    <property type="evidence" value="ECO:0007669"/>
    <property type="project" value="TreeGrafter"/>
</dbReference>
<dbReference type="EMBL" id="RQHW01000015">
    <property type="protein sequence ID" value="TGN20235.1"/>
    <property type="molecule type" value="Genomic_DNA"/>
</dbReference>
<dbReference type="PANTHER" id="PTHR13914:SF0">
    <property type="entry name" value="PROLINE DEHYDROGENASE 1, MITOCHONDRIAL"/>
    <property type="match status" value="1"/>
</dbReference>
<keyword evidence="2" id="KW-0472">Membrane</keyword>
<evidence type="ECO:0000313" key="6">
    <source>
        <dbReference type="Proteomes" id="UP000298058"/>
    </source>
</evidence>
<dbReference type="InterPro" id="IPR015659">
    <property type="entry name" value="Proline_oxidase"/>
</dbReference>
<dbReference type="GO" id="GO:0004657">
    <property type="term" value="F:proline dehydrogenase activity"/>
    <property type="evidence" value="ECO:0007669"/>
    <property type="project" value="InterPro"/>
</dbReference>
<dbReference type="Pfam" id="PF01619">
    <property type="entry name" value="Pro_dh"/>
    <property type="match status" value="1"/>
</dbReference>